<organism evidence="2 3">
    <name type="scientific">Corymbia citriodora subsp. variegata</name>
    <dbReference type="NCBI Taxonomy" id="360336"/>
    <lineage>
        <taxon>Eukaryota</taxon>
        <taxon>Viridiplantae</taxon>
        <taxon>Streptophyta</taxon>
        <taxon>Embryophyta</taxon>
        <taxon>Tracheophyta</taxon>
        <taxon>Spermatophyta</taxon>
        <taxon>Magnoliopsida</taxon>
        <taxon>eudicotyledons</taxon>
        <taxon>Gunneridae</taxon>
        <taxon>Pentapetalae</taxon>
        <taxon>rosids</taxon>
        <taxon>malvids</taxon>
        <taxon>Myrtales</taxon>
        <taxon>Myrtaceae</taxon>
        <taxon>Myrtoideae</taxon>
        <taxon>Eucalypteae</taxon>
        <taxon>Corymbia</taxon>
    </lineage>
</organism>
<gene>
    <name evidence="2" type="ORF">BT93_L1795</name>
</gene>
<evidence type="ECO:0000313" key="2">
    <source>
        <dbReference type="EMBL" id="KAF7848616.1"/>
    </source>
</evidence>
<dbReference type="Proteomes" id="UP000806378">
    <property type="component" value="Unassembled WGS sequence"/>
</dbReference>
<dbReference type="SUPFAM" id="SSF54236">
    <property type="entry name" value="Ubiquitin-like"/>
    <property type="match status" value="1"/>
</dbReference>
<dbReference type="EMBL" id="MU090044">
    <property type="protein sequence ID" value="KAF7848616.1"/>
    <property type="molecule type" value="Genomic_DNA"/>
</dbReference>
<dbReference type="Gramene" id="rna-gnl|WGS:JABURB|Cocit.C0611.1">
    <property type="protein sequence ID" value="cds-KAF8034363.1"/>
    <property type="gene ID" value="gene-BT93_C0611"/>
</dbReference>
<comment type="caution">
    <text evidence="2">The sequence shown here is derived from an EMBL/GenBank/DDBJ whole genome shotgun (WGS) entry which is preliminary data.</text>
</comment>
<protein>
    <recommendedName>
        <fullName evidence="1">Ubiquitin-like domain-containing protein</fullName>
    </recommendedName>
</protein>
<sequence>MDIAATETKLVFLASVGRKNSRPDPILLRVKNQEEDDVCYLLDRSMPLKALMAEYCVRRGLSYGAMRFTYDGTRITEAKSAEDLGMDDEDVIDAWADQLGG</sequence>
<dbReference type="Gramene" id="rna-gnl|WGS:JABURB|Cocit.L1795.1">
    <property type="protein sequence ID" value="cds-KAF7848616.1"/>
    <property type="gene ID" value="gene-BT93_L1795"/>
</dbReference>
<dbReference type="PROSITE" id="PS50053">
    <property type="entry name" value="UBIQUITIN_2"/>
    <property type="match status" value="1"/>
</dbReference>
<evidence type="ECO:0000313" key="3">
    <source>
        <dbReference type="Proteomes" id="UP000806378"/>
    </source>
</evidence>
<dbReference type="Gene3D" id="3.10.20.90">
    <property type="entry name" value="Phosphatidylinositol 3-kinase Catalytic Subunit, Chain A, domain 1"/>
    <property type="match status" value="1"/>
</dbReference>
<dbReference type="InterPro" id="IPR000626">
    <property type="entry name" value="Ubiquitin-like_dom"/>
</dbReference>
<dbReference type="AlphaFoldDB" id="A0A8T0CQV7"/>
<feature type="domain" description="Ubiquitin-like" evidence="1">
    <location>
        <begin position="26"/>
        <end position="101"/>
    </location>
</feature>
<keyword evidence="3" id="KW-1185">Reference proteome</keyword>
<reference evidence="2" key="1">
    <citation type="submission" date="2020-05" db="EMBL/GenBank/DDBJ databases">
        <title>WGS assembly of Corymbia citriodora subspecies variegata.</title>
        <authorList>
            <person name="Barry K."/>
            <person name="Hundley H."/>
            <person name="Shu S."/>
            <person name="Jenkins J."/>
            <person name="Grimwood J."/>
            <person name="Baten A."/>
        </authorList>
    </citation>
    <scope>NUCLEOTIDE SEQUENCE</scope>
    <source>
        <strain evidence="2">CV2-018</strain>
    </source>
</reference>
<evidence type="ECO:0000259" key="1">
    <source>
        <dbReference type="PROSITE" id="PS50053"/>
    </source>
</evidence>
<dbReference type="Pfam" id="PF11976">
    <property type="entry name" value="Rad60-SLD"/>
    <property type="match status" value="1"/>
</dbReference>
<dbReference type="InterPro" id="IPR022617">
    <property type="entry name" value="Rad60/SUMO-like_dom"/>
</dbReference>
<dbReference type="PANTHER" id="PTHR10562">
    <property type="entry name" value="SMALL UBIQUITIN-RELATED MODIFIER"/>
    <property type="match status" value="1"/>
</dbReference>
<dbReference type="OrthoDB" id="442921at2759"/>
<dbReference type="InterPro" id="IPR029071">
    <property type="entry name" value="Ubiquitin-like_domsf"/>
</dbReference>
<name>A0A8T0CQV7_CORYI</name>
<proteinExistence type="predicted"/>
<accession>A0A8T0CQV7</accession>